<sequence>MRVVAGRYGSRPLKSVPGLNTRPTTDKIKEAIFSSLGGFFDGGLCLDFYGGSGALAIEAVSRGMDRAVLTEKYRPALKTIEQNIAMTKEEDRFTVLAGDNRKSLQSLKVSEADLVFGLVLLDPPYAKQKLVEDMEWLQAQGLIGPETTLVCETDDVTDLPEVIAGYQRYQHKRYGQTQIHFYGMSEAD</sequence>
<evidence type="ECO:0000313" key="4">
    <source>
        <dbReference type="Proteomes" id="UP000757900"/>
    </source>
</evidence>
<dbReference type="EC" id="2.1.1.171" evidence="3"/>
<evidence type="ECO:0000256" key="1">
    <source>
        <dbReference type="ARBA" id="ARBA00022603"/>
    </source>
</evidence>
<dbReference type="PANTHER" id="PTHR43542:SF1">
    <property type="entry name" value="METHYLTRANSFERASE"/>
    <property type="match status" value="1"/>
</dbReference>
<keyword evidence="2 3" id="KW-0808">Transferase</keyword>
<dbReference type="GO" id="GO:0052913">
    <property type="term" value="F:16S rRNA (guanine(966)-N(2))-methyltransferase activity"/>
    <property type="evidence" value="ECO:0007669"/>
    <property type="project" value="UniProtKB-EC"/>
</dbReference>
<protein>
    <submittedName>
        <fullName evidence="3">16S rRNA (Guanine(966)-N(2))-methyltransferase RsmD</fullName>
        <ecNumber evidence="3">2.1.1.171</ecNumber>
    </submittedName>
</protein>
<dbReference type="PIRSF" id="PIRSF004553">
    <property type="entry name" value="CHP00095"/>
    <property type="match status" value="1"/>
</dbReference>
<accession>A0A929MRS3</accession>
<gene>
    <name evidence="3" type="primary">rsmD</name>
    <name evidence="3" type="ORF">HXK00_08440</name>
</gene>
<dbReference type="InterPro" id="IPR004398">
    <property type="entry name" value="RNA_MeTrfase_RsmD"/>
</dbReference>
<dbReference type="Pfam" id="PF03602">
    <property type="entry name" value="Cons_hypoth95"/>
    <property type="match status" value="1"/>
</dbReference>
<comment type="caution">
    <text evidence="3">The sequence shown here is derived from an EMBL/GenBank/DDBJ whole genome shotgun (WGS) entry which is preliminary data.</text>
</comment>
<dbReference type="PANTHER" id="PTHR43542">
    <property type="entry name" value="METHYLTRANSFERASE"/>
    <property type="match status" value="1"/>
</dbReference>
<dbReference type="EMBL" id="JABZFV010000321">
    <property type="protein sequence ID" value="MBF0935648.1"/>
    <property type="molecule type" value="Genomic_DNA"/>
</dbReference>
<dbReference type="NCBIfam" id="TIGR00095">
    <property type="entry name" value="16S rRNA (guanine(966)-N(2))-methyltransferase RsmD"/>
    <property type="match status" value="1"/>
</dbReference>
<reference evidence="3" key="1">
    <citation type="submission" date="2020-04" db="EMBL/GenBank/DDBJ databases">
        <title>Deep metagenomics examines the oral microbiome during advanced dental caries in children, revealing novel taxa and co-occurrences with host molecules.</title>
        <authorList>
            <person name="Baker J.L."/>
            <person name="Morton J.T."/>
            <person name="Dinis M."/>
            <person name="Alvarez R."/>
            <person name="Tran N.C."/>
            <person name="Knight R."/>
            <person name="Edlund A."/>
        </authorList>
    </citation>
    <scope>NUCLEOTIDE SEQUENCE</scope>
    <source>
        <strain evidence="3">JCVI_23_bin.16</strain>
    </source>
</reference>
<evidence type="ECO:0000313" key="3">
    <source>
        <dbReference type="EMBL" id="MBF0935648.1"/>
    </source>
</evidence>
<dbReference type="Proteomes" id="UP000757900">
    <property type="component" value="Unassembled WGS sequence"/>
</dbReference>
<name>A0A929MRS3_ABIDE</name>
<dbReference type="AlphaFoldDB" id="A0A929MRS3"/>
<dbReference type="InterPro" id="IPR029063">
    <property type="entry name" value="SAM-dependent_MTases_sf"/>
</dbReference>
<organism evidence="3 4">
    <name type="scientific">Abiotrophia defectiva</name>
    <name type="common">Streptococcus defectivus</name>
    <dbReference type="NCBI Taxonomy" id="46125"/>
    <lineage>
        <taxon>Bacteria</taxon>
        <taxon>Bacillati</taxon>
        <taxon>Bacillota</taxon>
        <taxon>Bacilli</taxon>
        <taxon>Lactobacillales</taxon>
        <taxon>Aerococcaceae</taxon>
        <taxon>Abiotrophia</taxon>
    </lineage>
</organism>
<evidence type="ECO:0000256" key="2">
    <source>
        <dbReference type="ARBA" id="ARBA00022679"/>
    </source>
</evidence>
<proteinExistence type="predicted"/>
<dbReference type="Gene3D" id="3.40.50.150">
    <property type="entry name" value="Vaccinia Virus protein VP39"/>
    <property type="match status" value="1"/>
</dbReference>
<dbReference type="SUPFAM" id="SSF53335">
    <property type="entry name" value="S-adenosyl-L-methionine-dependent methyltransferases"/>
    <property type="match status" value="1"/>
</dbReference>
<keyword evidence="1 3" id="KW-0489">Methyltransferase</keyword>
<dbReference type="CDD" id="cd02440">
    <property type="entry name" value="AdoMet_MTases"/>
    <property type="match status" value="1"/>
</dbReference>